<dbReference type="InterPro" id="IPR001139">
    <property type="entry name" value="Glyco_hydro_30"/>
</dbReference>
<dbReference type="InterPro" id="IPR033453">
    <property type="entry name" value="Glyco_hydro_30_TIM-barrel"/>
</dbReference>
<keyword evidence="5 6" id="KW-0378">Hydrolase</keyword>
<proteinExistence type="inferred from homology"/>
<keyword evidence="6" id="KW-0326">Glycosidase</keyword>
<dbReference type="InterPro" id="IPR017853">
    <property type="entry name" value="GH"/>
</dbReference>
<dbReference type="GO" id="GO:0016020">
    <property type="term" value="C:membrane"/>
    <property type="evidence" value="ECO:0007669"/>
    <property type="project" value="GOC"/>
</dbReference>
<reference evidence="9" key="1">
    <citation type="submission" date="2022-11" db="UniProtKB">
        <authorList>
            <consortium name="WormBaseParasite"/>
        </authorList>
    </citation>
    <scope>IDENTIFICATION</scope>
</reference>
<accession>A0A914E7R1</accession>
<dbReference type="Proteomes" id="UP000887540">
    <property type="component" value="Unplaced"/>
</dbReference>
<protein>
    <recommendedName>
        <fullName evidence="3 6">Glucosylceramidase</fullName>
        <ecNumber evidence="3 6">3.2.1.45</ecNumber>
    </recommendedName>
</protein>
<feature type="domain" description="Glycosyl hydrolase family 30 TIM-barrel" evidence="7">
    <location>
        <begin position="24"/>
        <end position="106"/>
    </location>
</feature>
<evidence type="ECO:0000256" key="4">
    <source>
        <dbReference type="ARBA" id="ARBA00022729"/>
    </source>
</evidence>
<evidence type="ECO:0000313" key="9">
    <source>
        <dbReference type="WBParaSite" id="ACRNAN_scaffold6143.g12112.t1"/>
    </source>
</evidence>
<dbReference type="Gene3D" id="3.20.20.80">
    <property type="entry name" value="Glycosidases"/>
    <property type="match status" value="1"/>
</dbReference>
<name>A0A914E7R1_9BILA</name>
<evidence type="ECO:0000256" key="3">
    <source>
        <dbReference type="ARBA" id="ARBA00012658"/>
    </source>
</evidence>
<evidence type="ECO:0000256" key="6">
    <source>
        <dbReference type="RuleBase" id="RU361188"/>
    </source>
</evidence>
<dbReference type="GO" id="GO:0004348">
    <property type="term" value="F:glucosylceramidase activity"/>
    <property type="evidence" value="ECO:0007669"/>
    <property type="project" value="UniProtKB-EC"/>
</dbReference>
<organism evidence="8 9">
    <name type="scientific">Acrobeloides nanus</name>
    <dbReference type="NCBI Taxonomy" id="290746"/>
    <lineage>
        <taxon>Eukaryota</taxon>
        <taxon>Metazoa</taxon>
        <taxon>Ecdysozoa</taxon>
        <taxon>Nematoda</taxon>
        <taxon>Chromadorea</taxon>
        <taxon>Rhabditida</taxon>
        <taxon>Tylenchina</taxon>
        <taxon>Cephalobomorpha</taxon>
        <taxon>Cephaloboidea</taxon>
        <taxon>Cephalobidae</taxon>
        <taxon>Acrobeloides</taxon>
    </lineage>
</organism>
<evidence type="ECO:0000259" key="7">
    <source>
        <dbReference type="Pfam" id="PF02055"/>
    </source>
</evidence>
<dbReference type="PANTHER" id="PTHR11069">
    <property type="entry name" value="GLUCOSYLCERAMIDASE"/>
    <property type="match status" value="1"/>
</dbReference>
<dbReference type="GO" id="GO:0006680">
    <property type="term" value="P:glucosylceramide catabolic process"/>
    <property type="evidence" value="ECO:0007669"/>
    <property type="project" value="TreeGrafter"/>
</dbReference>
<sequence>MDYPTTPRSWKTMGGSKSYNQNKEEVLADPDAAQYVDGIGVHWYFDSFTPADLTLDATHDAHPDKFILGTEASQGYLPGEAIGLGGPSLGNWQKGADYANDIIQQIHSPKLNPNPNELQLLIIINKLEWSRVCYAIKSNSGCHP</sequence>
<dbReference type="SUPFAM" id="SSF51445">
    <property type="entry name" value="(Trans)glycosidases"/>
    <property type="match status" value="1"/>
</dbReference>
<evidence type="ECO:0000256" key="1">
    <source>
        <dbReference type="ARBA" id="ARBA00001013"/>
    </source>
</evidence>
<comment type="similarity">
    <text evidence="2 6">Belongs to the glycosyl hydrolase 30 family.</text>
</comment>
<keyword evidence="6" id="KW-0443">Lipid metabolism</keyword>
<keyword evidence="8" id="KW-1185">Reference proteome</keyword>
<evidence type="ECO:0000313" key="8">
    <source>
        <dbReference type="Proteomes" id="UP000887540"/>
    </source>
</evidence>
<dbReference type="Pfam" id="PF02055">
    <property type="entry name" value="Glyco_hydro_30"/>
    <property type="match status" value="1"/>
</dbReference>
<dbReference type="WBParaSite" id="ACRNAN_scaffold6143.g12112.t1">
    <property type="protein sequence ID" value="ACRNAN_scaffold6143.g12112.t1"/>
    <property type="gene ID" value="ACRNAN_scaffold6143.g12112"/>
</dbReference>
<dbReference type="PANTHER" id="PTHR11069:SF23">
    <property type="entry name" value="LYSOSOMAL ACID GLUCOSYLCERAMIDASE"/>
    <property type="match status" value="1"/>
</dbReference>
<keyword evidence="4" id="KW-0732">Signal</keyword>
<evidence type="ECO:0000256" key="2">
    <source>
        <dbReference type="ARBA" id="ARBA00005382"/>
    </source>
</evidence>
<evidence type="ECO:0000256" key="5">
    <source>
        <dbReference type="ARBA" id="ARBA00022801"/>
    </source>
</evidence>
<keyword evidence="6" id="KW-0746">Sphingolipid metabolism</keyword>
<comment type="catalytic activity">
    <reaction evidence="1">
        <text>a beta-D-glucosyl-(1&lt;-&gt;1')-N-acylsphing-4-enine + H2O = an N-acylsphing-4-enine + D-glucose</text>
        <dbReference type="Rhea" id="RHEA:13269"/>
        <dbReference type="ChEBI" id="CHEBI:4167"/>
        <dbReference type="ChEBI" id="CHEBI:15377"/>
        <dbReference type="ChEBI" id="CHEBI:22801"/>
        <dbReference type="ChEBI" id="CHEBI:52639"/>
        <dbReference type="EC" id="3.2.1.45"/>
    </reaction>
    <physiologicalReaction direction="left-to-right" evidence="1">
        <dbReference type="Rhea" id="RHEA:13270"/>
    </physiologicalReaction>
</comment>
<dbReference type="AlphaFoldDB" id="A0A914E7R1"/>
<dbReference type="EC" id="3.2.1.45" evidence="3 6"/>